<reference evidence="2" key="2">
    <citation type="submission" date="2023-05" db="EMBL/GenBank/DDBJ databases">
        <authorList>
            <consortium name="Lawrence Berkeley National Laboratory"/>
            <person name="Steindorff A."/>
            <person name="Hensen N."/>
            <person name="Bonometti L."/>
            <person name="Westerberg I."/>
            <person name="Brannstrom I.O."/>
            <person name="Guillou S."/>
            <person name="Cros-Aarteil S."/>
            <person name="Calhoun S."/>
            <person name="Haridas S."/>
            <person name="Kuo A."/>
            <person name="Mondo S."/>
            <person name="Pangilinan J."/>
            <person name="Riley R."/>
            <person name="Labutti K."/>
            <person name="Andreopoulos B."/>
            <person name="Lipzen A."/>
            <person name="Chen C."/>
            <person name="Yanf M."/>
            <person name="Daum C."/>
            <person name="Ng V."/>
            <person name="Clum A."/>
            <person name="Ohm R."/>
            <person name="Martin F."/>
            <person name="Silar P."/>
            <person name="Natvig D."/>
            <person name="Lalanne C."/>
            <person name="Gautier V."/>
            <person name="Ament-Velasquez S.L."/>
            <person name="Kruys A."/>
            <person name="Hutchinson M.I."/>
            <person name="Powell A.J."/>
            <person name="Barry K."/>
            <person name="Miller A.N."/>
            <person name="Grigoriev I.V."/>
            <person name="Debuchy R."/>
            <person name="Gladieux P."/>
            <person name="Thoren M.H."/>
            <person name="Johannesson H."/>
        </authorList>
    </citation>
    <scope>NUCLEOTIDE SEQUENCE</scope>
    <source>
        <strain evidence="2">CBS 538.74</strain>
    </source>
</reference>
<proteinExistence type="predicted"/>
<evidence type="ECO:0000256" key="1">
    <source>
        <dbReference type="SAM" id="MobiDB-lite"/>
    </source>
</evidence>
<name>A0AAN6VFV2_9PEZI</name>
<reference evidence="2" key="1">
    <citation type="journal article" date="2023" name="Mol. Phylogenet. Evol.">
        <title>Genome-scale phylogeny and comparative genomics of the fungal order Sordariales.</title>
        <authorList>
            <person name="Hensen N."/>
            <person name="Bonometti L."/>
            <person name="Westerberg I."/>
            <person name="Brannstrom I.O."/>
            <person name="Guillou S."/>
            <person name="Cros-Aarteil S."/>
            <person name="Calhoun S."/>
            <person name="Haridas S."/>
            <person name="Kuo A."/>
            <person name="Mondo S."/>
            <person name="Pangilinan J."/>
            <person name="Riley R."/>
            <person name="LaButti K."/>
            <person name="Andreopoulos B."/>
            <person name="Lipzen A."/>
            <person name="Chen C."/>
            <person name="Yan M."/>
            <person name="Daum C."/>
            <person name="Ng V."/>
            <person name="Clum A."/>
            <person name="Steindorff A."/>
            <person name="Ohm R.A."/>
            <person name="Martin F."/>
            <person name="Silar P."/>
            <person name="Natvig D.O."/>
            <person name="Lalanne C."/>
            <person name="Gautier V."/>
            <person name="Ament-Velasquez S.L."/>
            <person name="Kruys A."/>
            <person name="Hutchinson M.I."/>
            <person name="Powell A.J."/>
            <person name="Barry K."/>
            <person name="Miller A.N."/>
            <person name="Grigoriev I.V."/>
            <person name="Debuchy R."/>
            <person name="Gladieux P."/>
            <person name="Hiltunen Thoren M."/>
            <person name="Johannesson H."/>
        </authorList>
    </citation>
    <scope>NUCLEOTIDE SEQUENCE</scope>
    <source>
        <strain evidence="2">CBS 538.74</strain>
    </source>
</reference>
<evidence type="ECO:0000313" key="2">
    <source>
        <dbReference type="EMBL" id="KAK4150723.1"/>
    </source>
</evidence>
<dbReference type="Proteomes" id="UP001302745">
    <property type="component" value="Unassembled WGS sequence"/>
</dbReference>
<feature type="compositionally biased region" description="Low complexity" evidence="1">
    <location>
        <begin position="187"/>
        <end position="206"/>
    </location>
</feature>
<comment type="caution">
    <text evidence="2">The sequence shown here is derived from an EMBL/GenBank/DDBJ whole genome shotgun (WGS) entry which is preliminary data.</text>
</comment>
<gene>
    <name evidence="2" type="ORF">C8A00DRAFT_36664</name>
</gene>
<evidence type="ECO:0000313" key="3">
    <source>
        <dbReference type="Proteomes" id="UP001302745"/>
    </source>
</evidence>
<dbReference type="AlphaFoldDB" id="A0AAN6VFV2"/>
<dbReference type="EMBL" id="MU857054">
    <property type="protein sequence ID" value="KAK4150723.1"/>
    <property type="molecule type" value="Genomic_DNA"/>
</dbReference>
<feature type="region of interest" description="Disordered" evidence="1">
    <location>
        <begin position="186"/>
        <end position="248"/>
    </location>
</feature>
<sequence length="248" mass="27551">MAHLEPYMKVNKFRFLYKQIDSKSLEDKVDNFWTELLRRYFYQDEFIINQNARPADNEKKKTDFIIQAVSGPNSAEHVVLVEDKRPSLSGRDTAWEDAVGQLTGYMIQARDADKRKLKLKKGELLPYSIYGIVNVGKYSRFYVLHPRNDTLQDLPGTHGKTFHLKDDAEDIMKFLTELVAATIPYASSSSSSSSSAESSRHGSPSRPGRHGSPPRPGLSSGAPKTTSPAAGKALTSSYGVSAKPKAKP</sequence>
<feature type="compositionally biased region" description="Polar residues" evidence="1">
    <location>
        <begin position="222"/>
        <end position="239"/>
    </location>
</feature>
<protein>
    <submittedName>
        <fullName evidence="2">Uncharacterized protein</fullName>
    </submittedName>
</protein>
<keyword evidence="3" id="KW-1185">Reference proteome</keyword>
<accession>A0AAN6VFV2</accession>
<organism evidence="2 3">
    <name type="scientific">Chaetomidium leptoderma</name>
    <dbReference type="NCBI Taxonomy" id="669021"/>
    <lineage>
        <taxon>Eukaryota</taxon>
        <taxon>Fungi</taxon>
        <taxon>Dikarya</taxon>
        <taxon>Ascomycota</taxon>
        <taxon>Pezizomycotina</taxon>
        <taxon>Sordariomycetes</taxon>
        <taxon>Sordariomycetidae</taxon>
        <taxon>Sordariales</taxon>
        <taxon>Chaetomiaceae</taxon>
        <taxon>Chaetomidium</taxon>
    </lineage>
</organism>